<comment type="function">
    <text evidence="5">Functions as an E3 ubiquitin ligase.</text>
</comment>
<dbReference type="SMR" id="A0A1S3B4K2"/>
<name>A0A1S3B4K2_CUCME</name>
<dbReference type="RefSeq" id="XP_008441961.1">
    <property type="nucleotide sequence ID" value="XM_008443739.2"/>
</dbReference>
<dbReference type="SUPFAM" id="SSF57850">
    <property type="entry name" value="RING/U-box"/>
    <property type="match status" value="1"/>
</dbReference>
<comment type="catalytic activity">
    <reaction evidence="1 5">
        <text>S-ubiquitinyl-[E2 ubiquitin-conjugating enzyme]-L-cysteine + [acceptor protein]-L-lysine = [E2 ubiquitin-conjugating enzyme]-L-cysteine + N(6)-ubiquitinyl-[acceptor protein]-L-lysine.</text>
        <dbReference type="EC" id="2.3.2.27"/>
    </reaction>
</comment>
<dbReference type="GO" id="GO:0016567">
    <property type="term" value="P:protein ubiquitination"/>
    <property type="evidence" value="ECO:0007669"/>
    <property type="project" value="UniProtKB-UniRule"/>
</dbReference>
<evidence type="ECO:0000256" key="5">
    <source>
        <dbReference type="RuleBase" id="RU369093"/>
    </source>
</evidence>
<evidence type="ECO:0000313" key="7">
    <source>
        <dbReference type="EnsemblPlants" id="MELO3C008784.2.1"/>
    </source>
</evidence>
<evidence type="ECO:0000313" key="9">
    <source>
        <dbReference type="RefSeq" id="XP_008441961.1"/>
    </source>
</evidence>
<evidence type="ECO:0000313" key="8">
    <source>
        <dbReference type="Proteomes" id="UP001652600"/>
    </source>
</evidence>
<evidence type="ECO:0000259" key="6">
    <source>
        <dbReference type="PROSITE" id="PS51698"/>
    </source>
</evidence>
<dbReference type="OrthoDB" id="10064100at2759"/>
<reference evidence="7" key="1">
    <citation type="submission" date="2023-03" db="UniProtKB">
        <authorList>
            <consortium name="EnsemblPlants"/>
        </authorList>
    </citation>
    <scope>IDENTIFICATION</scope>
</reference>
<reference evidence="9" key="2">
    <citation type="submission" date="2025-04" db="UniProtKB">
        <authorList>
            <consortium name="RefSeq"/>
        </authorList>
    </citation>
    <scope>IDENTIFICATION</scope>
</reference>
<dbReference type="InterPro" id="IPR058678">
    <property type="entry name" value="ARM_PUB"/>
</dbReference>
<evidence type="ECO:0000256" key="3">
    <source>
        <dbReference type="ARBA" id="ARBA00022679"/>
    </source>
</evidence>
<dbReference type="PANTHER" id="PTHR22849">
    <property type="entry name" value="WDSAM1 PROTEIN"/>
    <property type="match status" value="1"/>
</dbReference>
<evidence type="ECO:0000256" key="4">
    <source>
        <dbReference type="ARBA" id="ARBA00022786"/>
    </source>
</evidence>
<dbReference type="InterPro" id="IPR003613">
    <property type="entry name" value="Ubox_domain"/>
</dbReference>
<dbReference type="SUPFAM" id="SSF48371">
    <property type="entry name" value="ARM repeat"/>
    <property type="match status" value="1"/>
</dbReference>
<dbReference type="Gene3D" id="3.30.40.10">
    <property type="entry name" value="Zinc/RING finger domain, C3HC4 (zinc finger)"/>
    <property type="match status" value="1"/>
</dbReference>
<dbReference type="InterPro" id="IPR013083">
    <property type="entry name" value="Znf_RING/FYVE/PHD"/>
</dbReference>
<dbReference type="InterPro" id="IPR016024">
    <property type="entry name" value="ARM-type_fold"/>
</dbReference>
<dbReference type="PANTHER" id="PTHR22849:SF132">
    <property type="entry name" value="E3 UBIQUITIN-PROTEIN LIGASE PUB23"/>
    <property type="match status" value="1"/>
</dbReference>
<evidence type="ECO:0000256" key="1">
    <source>
        <dbReference type="ARBA" id="ARBA00000900"/>
    </source>
</evidence>
<protein>
    <recommendedName>
        <fullName evidence="5 6">U-box domain-containing protein</fullName>
        <ecNumber evidence="5">2.3.2.27</ecNumber>
    </recommendedName>
    <alternativeName>
        <fullName evidence="5">RING-type E3 ubiquitin transferase PUB</fullName>
    </alternativeName>
</protein>
<evidence type="ECO:0000256" key="2">
    <source>
        <dbReference type="ARBA" id="ARBA00004906"/>
    </source>
</evidence>
<dbReference type="Pfam" id="PF25598">
    <property type="entry name" value="ARM_PUB"/>
    <property type="match status" value="1"/>
</dbReference>
<dbReference type="GeneID" id="103485961"/>
<dbReference type="AlphaFoldDB" id="A0A1S3B4K2"/>
<dbReference type="PROSITE" id="PS51698">
    <property type="entry name" value="U_BOX"/>
    <property type="match status" value="1"/>
</dbReference>
<dbReference type="KEGG" id="cmo:103485961"/>
<dbReference type="UniPathway" id="UPA00143"/>
<dbReference type="Pfam" id="PF04564">
    <property type="entry name" value="U-box"/>
    <property type="match status" value="1"/>
</dbReference>
<sequence length="426" mass="46980">MAELDDQDQVVDPPPYFLCPISLQIMKDPVTIASGITYDRESIEKWLFSDKHKTCPVSHIVLSDFDVTPNHTLRRVIQAWCTVNASKGVERIPTPKPPVDREQVVRILADAKLSPFSQKNCLCRLRSIAAANESNKRCMESAGVVEFLAGVVCNSTTNMEYGLEDYAFDDMSANSADEALIILHKLQISESSLKFLLSNNGGIFISTLTKILQNRSYSSRSYSVMLLNSMFEVADQIQIQNLTADFFIEIIQILKDQISKQASKSALKLLIAVSSSFRNRVKAVQAGAVPVLIDLLLDLDSSENKRLCEMILVLLDQLCGCADGRAELLNHAAGIAVVSKKILRISTVGSEKAVGILWSIARFSGSQSVVQEMVRIGVVTKLCFLLQVVGAGVKAKEKAKEILKLHGRTWRNSSCLPSTLRSAYPQ</sequence>
<dbReference type="SMART" id="SM00504">
    <property type="entry name" value="Ubox"/>
    <property type="match status" value="1"/>
</dbReference>
<dbReference type="GO" id="GO:0061630">
    <property type="term" value="F:ubiquitin protein ligase activity"/>
    <property type="evidence" value="ECO:0007669"/>
    <property type="project" value="UniProtKB-UniRule"/>
</dbReference>
<dbReference type="EnsemblPlants" id="MELO3C008784.2.1">
    <property type="protein sequence ID" value="MELO3C008784.2.1"/>
    <property type="gene ID" value="MELO3C008784.2"/>
</dbReference>
<dbReference type="CDD" id="cd16664">
    <property type="entry name" value="RING-Ubox_PUB"/>
    <property type="match status" value="1"/>
</dbReference>
<dbReference type="InterPro" id="IPR011989">
    <property type="entry name" value="ARM-like"/>
</dbReference>
<gene>
    <name evidence="9" type="primary">LOC103485961</name>
    <name evidence="7" type="synonym">103485961</name>
</gene>
<dbReference type="InterPro" id="IPR045185">
    <property type="entry name" value="PUB22/23/24-like"/>
</dbReference>
<proteinExistence type="predicted"/>
<dbReference type="Gene3D" id="1.25.10.10">
    <property type="entry name" value="Leucine-rich Repeat Variant"/>
    <property type="match status" value="1"/>
</dbReference>
<comment type="pathway">
    <text evidence="2 5">Protein modification; protein ubiquitination.</text>
</comment>
<organism evidence="8 9">
    <name type="scientific">Cucumis melo</name>
    <name type="common">Muskmelon</name>
    <dbReference type="NCBI Taxonomy" id="3656"/>
    <lineage>
        <taxon>Eukaryota</taxon>
        <taxon>Viridiplantae</taxon>
        <taxon>Streptophyta</taxon>
        <taxon>Embryophyta</taxon>
        <taxon>Tracheophyta</taxon>
        <taxon>Spermatophyta</taxon>
        <taxon>Magnoliopsida</taxon>
        <taxon>eudicotyledons</taxon>
        <taxon>Gunneridae</taxon>
        <taxon>Pentapetalae</taxon>
        <taxon>rosids</taxon>
        <taxon>fabids</taxon>
        <taxon>Cucurbitales</taxon>
        <taxon>Cucurbitaceae</taxon>
        <taxon>Benincaseae</taxon>
        <taxon>Cucumis</taxon>
    </lineage>
</organism>
<keyword evidence="4 5" id="KW-0833">Ubl conjugation pathway</keyword>
<feature type="domain" description="U-box" evidence="6">
    <location>
        <begin position="12"/>
        <end position="87"/>
    </location>
</feature>
<keyword evidence="3 5" id="KW-0808">Transferase</keyword>
<dbReference type="InParanoid" id="A0A1S3B4K2"/>
<dbReference type="Proteomes" id="UP001652600">
    <property type="component" value="Chromosome 8"/>
</dbReference>
<dbReference type="eggNOG" id="ENOG502QR1A">
    <property type="taxonomic scope" value="Eukaryota"/>
</dbReference>
<keyword evidence="8" id="KW-1185">Reference proteome</keyword>
<dbReference type="Gramene" id="MELO3C008784.2.1">
    <property type="protein sequence ID" value="MELO3C008784.2.1"/>
    <property type="gene ID" value="MELO3C008784.2"/>
</dbReference>
<accession>A0A1S3B4K2</accession>
<dbReference type="InterPro" id="IPR045210">
    <property type="entry name" value="RING-Ubox_PUB"/>
</dbReference>
<dbReference type="EC" id="2.3.2.27" evidence="5"/>